<sequence length="319" mass="37426">MSFEDRPLYEQIACKKLYEIHEICPKYVEEHPTGDRPALYPVDGILQCAYCTPEAVKSAKNMIPRDDDIFVCTTPKSGTTFCQNICLCLVNRKYLNGKQDFLLDSPFIEMYGADAIELYPSRRVLKTHFPYDIVPKNKNSKYIFCARNPKDTLVSYFYHNKILKIANWENGQFDVMFEMFINDEIESGGYFRHNKSWLPHINDDNVLFLIYEEMCKDLKGSINKIANFIGGEALEVINNEELLQKVIDECSFEGMKKKNNMFSHEVAYRTPTFIRKGGSRNWKELMTKEQSDRLDKKFNETFKGTIFENLWTKEMKWDD</sequence>
<dbReference type="InterPro" id="IPR027417">
    <property type="entry name" value="P-loop_NTPase"/>
</dbReference>
<evidence type="ECO:0000256" key="2">
    <source>
        <dbReference type="ARBA" id="ARBA00022679"/>
    </source>
</evidence>
<evidence type="ECO:0000313" key="4">
    <source>
        <dbReference type="Proteomes" id="UP000035681"/>
    </source>
</evidence>
<evidence type="ECO:0000259" key="3">
    <source>
        <dbReference type="Pfam" id="PF00685"/>
    </source>
</evidence>
<keyword evidence="2" id="KW-0808">Transferase</keyword>
<organism evidence="5">
    <name type="scientific">Strongyloides stercoralis</name>
    <name type="common">Threadworm</name>
    <dbReference type="NCBI Taxonomy" id="6248"/>
    <lineage>
        <taxon>Eukaryota</taxon>
        <taxon>Metazoa</taxon>
        <taxon>Ecdysozoa</taxon>
        <taxon>Nematoda</taxon>
        <taxon>Chromadorea</taxon>
        <taxon>Rhabditida</taxon>
        <taxon>Tylenchina</taxon>
        <taxon>Panagrolaimomorpha</taxon>
        <taxon>Strongyloidoidea</taxon>
        <taxon>Strongyloididae</taxon>
        <taxon>Strongyloides</taxon>
    </lineage>
</organism>
<dbReference type="Gene3D" id="3.40.50.300">
    <property type="entry name" value="P-loop containing nucleotide triphosphate hydrolases"/>
    <property type="match status" value="1"/>
</dbReference>
<proteinExistence type="inferred from homology"/>
<dbReference type="WBParaSite" id="SSTP_0001159400.1">
    <property type="protein sequence ID" value="SSTP_0001159400.1"/>
    <property type="gene ID" value="SSTP_0001159400"/>
</dbReference>
<keyword evidence="4" id="KW-1185">Reference proteome</keyword>
<feature type="domain" description="Sulfotransferase" evidence="3">
    <location>
        <begin position="66"/>
        <end position="305"/>
    </location>
</feature>
<dbReference type="InterPro" id="IPR000863">
    <property type="entry name" value="Sulfotransferase_dom"/>
</dbReference>
<dbReference type="GO" id="GO:0008146">
    <property type="term" value="F:sulfotransferase activity"/>
    <property type="evidence" value="ECO:0007669"/>
    <property type="project" value="InterPro"/>
</dbReference>
<protein>
    <submittedName>
        <fullName evidence="5 6">Sulfotransfer_1 domain-containing protein</fullName>
    </submittedName>
</protein>
<evidence type="ECO:0000313" key="5">
    <source>
        <dbReference type="WBParaSite" id="SSTP_0001159400.1"/>
    </source>
</evidence>
<dbReference type="AlphaFoldDB" id="A0A913I897"/>
<accession>A0A913I897</accession>
<comment type="similarity">
    <text evidence="1">Belongs to the sulfotransferase 1 family.</text>
</comment>
<evidence type="ECO:0000256" key="1">
    <source>
        <dbReference type="ARBA" id="ARBA00005771"/>
    </source>
</evidence>
<name>A0A913I897_STRER</name>
<dbReference type="PANTHER" id="PTHR11783">
    <property type="entry name" value="SULFOTRANSFERASE SULT"/>
    <property type="match status" value="1"/>
</dbReference>
<evidence type="ECO:0000313" key="6">
    <source>
        <dbReference type="WBParaSite" id="TCONS_00000519.p1"/>
    </source>
</evidence>
<dbReference type="WBParaSite" id="TCONS_00000519.p1">
    <property type="protein sequence ID" value="TCONS_00000519.p1"/>
    <property type="gene ID" value="XLOC_000523"/>
</dbReference>
<dbReference type="SUPFAM" id="SSF52540">
    <property type="entry name" value="P-loop containing nucleoside triphosphate hydrolases"/>
    <property type="match status" value="1"/>
</dbReference>
<dbReference type="Pfam" id="PF00685">
    <property type="entry name" value="Sulfotransfer_1"/>
    <property type="match status" value="1"/>
</dbReference>
<reference evidence="5" key="1">
    <citation type="submission" date="2022-10" db="UniProtKB">
        <authorList>
            <consortium name="WormBaseParasite"/>
        </authorList>
    </citation>
    <scope>IDENTIFICATION</scope>
</reference>
<dbReference type="Proteomes" id="UP000035681">
    <property type="component" value="Unplaced"/>
</dbReference>